<keyword evidence="1" id="KW-0547">Nucleotide-binding</keyword>
<dbReference type="Proteomes" id="UP000315995">
    <property type="component" value="Chromosome"/>
</dbReference>
<keyword evidence="4" id="KW-1133">Transmembrane helix</keyword>
<dbReference type="OrthoDB" id="5477564at2"/>
<accession>A0A5B8YIV1</accession>
<dbReference type="GO" id="GO:0005524">
    <property type="term" value="F:ATP binding"/>
    <property type="evidence" value="ECO:0007669"/>
    <property type="project" value="UniProtKB-KW"/>
</dbReference>
<organism evidence="6 7">
    <name type="scientific">Persicimonas caeni</name>
    <dbReference type="NCBI Taxonomy" id="2292766"/>
    <lineage>
        <taxon>Bacteria</taxon>
        <taxon>Deltaproteobacteria</taxon>
        <taxon>Bradymonadales</taxon>
        <taxon>Bradymonadaceae</taxon>
        <taxon>Persicimonas</taxon>
    </lineage>
</organism>
<evidence type="ECO:0000256" key="2">
    <source>
        <dbReference type="ARBA" id="ARBA00022840"/>
    </source>
</evidence>
<dbReference type="Pfam" id="PF25601">
    <property type="entry name" value="AAA_lid_14"/>
    <property type="match status" value="1"/>
</dbReference>
<gene>
    <name evidence="6" type="ORF">FIV42_27510</name>
</gene>
<dbReference type="Gene3D" id="3.40.50.300">
    <property type="entry name" value="P-loop containing nucleotide triphosphate hydrolases"/>
    <property type="match status" value="1"/>
</dbReference>
<feature type="transmembrane region" description="Helical" evidence="4">
    <location>
        <begin position="270"/>
        <end position="290"/>
    </location>
</feature>
<name>A0A4Y6Q1A9_PERCE</name>
<evidence type="ECO:0000256" key="1">
    <source>
        <dbReference type="ARBA" id="ARBA00022741"/>
    </source>
</evidence>
<evidence type="ECO:0000313" key="6">
    <source>
        <dbReference type="EMBL" id="QDG54358.1"/>
    </source>
</evidence>
<feature type="transmembrane region" description="Helical" evidence="4">
    <location>
        <begin position="240"/>
        <end position="258"/>
    </location>
</feature>
<dbReference type="InterPro" id="IPR058031">
    <property type="entry name" value="AAA_lid_NorR"/>
</dbReference>
<proteinExistence type="predicted"/>
<feature type="region of interest" description="Disordered" evidence="3">
    <location>
        <begin position="90"/>
        <end position="109"/>
    </location>
</feature>
<dbReference type="RefSeq" id="WP_141200802.1">
    <property type="nucleotide sequence ID" value="NZ_CP041186.1"/>
</dbReference>
<dbReference type="InterPro" id="IPR027417">
    <property type="entry name" value="P-loop_NTPase"/>
</dbReference>
<dbReference type="AlphaFoldDB" id="A0A4Y6Q1A9"/>
<feature type="transmembrane region" description="Helical" evidence="4">
    <location>
        <begin position="364"/>
        <end position="385"/>
    </location>
</feature>
<feature type="transmembrane region" description="Helical" evidence="4">
    <location>
        <begin position="331"/>
        <end position="352"/>
    </location>
</feature>
<feature type="region of interest" description="Disordered" evidence="3">
    <location>
        <begin position="586"/>
        <end position="606"/>
    </location>
</feature>
<dbReference type="GO" id="GO:0006355">
    <property type="term" value="P:regulation of DNA-templated transcription"/>
    <property type="evidence" value="ECO:0007669"/>
    <property type="project" value="InterPro"/>
</dbReference>
<keyword evidence="7" id="KW-1185">Reference proteome</keyword>
<evidence type="ECO:0000259" key="5">
    <source>
        <dbReference type="PROSITE" id="PS50045"/>
    </source>
</evidence>
<dbReference type="PANTHER" id="PTHR32071">
    <property type="entry name" value="TRANSCRIPTIONAL REGULATORY PROTEIN"/>
    <property type="match status" value="1"/>
</dbReference>
<sequence length="892" mass="96017">MKSNSPTSLIMWAVALLLAIASLVFGYLQLDGLPDLGVQFGPDLTVRSVSVDRQEGAERQEFKRGDRLVALEGQSVEDLRDLRMVLQNLPDTPVASGEPLGPGDKAQPTVAGAEAGQAEAIDDASRTASYQLVRPLHRFHITLQGELKDPTALPQGVEPTDRLIELDGRKLQTKVGPEAVRSIVASRPEALLVFERKNAVFSGSMKVPDPEPPYGVVGTFGLVAIVLIGLWWFRSRELEPGAVVAISLQTVCIGWIALLAFEYQWTLSDYGLTAAVIAGFALVRPFAFFARNIGSGYGTQSGWSSLAVGLFATGSVLGLLFGGYFESAEQALHVAALIAGLFVVYEIFLASIDDTGPASTLGEGTGYLAWILVLALFSALLAWYLAPISFEENRWRWFSAVIVGLVWFGDVLYCFRGPGASGYDAIAHKADRQIVVSDYLAQVRELVPEAEPFIVVATREESVLLETRGDGLRTSPTSEALHDAVSILIQEGVRVPLPDGIHRQAHPMGGIAKTMDMALALRLAPPEGGVRVDGVELVLVGIEESPAAELPVHPSNEILDALQDLLSGQIWTAALVEGLPELRLPEAKSPPEAHAEPSSISVAESEEVDALKEEVEELRRQLLEARSASESDSDEPATVEQAPVEPEPAPAAVAVTKAVPLDAPPADFEALLEPELVDALLYLLDSPEPIVLAGARGAGKTFTARCAHALEAHRESTLIAYDAGDARGADHAVALFGQPDDTADTGVVSEMQGGALLIQDASELSDTVILRLCQAAELGDLRLYLEFNSADAEERSVFDERSSEVRELLEHRELIIPHLSHRLSVLQVLLERFCAEQGLDDFTDEAFEALMNYDYPGEVAEAQTIVEAAVTRAEGEVITLQDLPDSIFETSS</sequence>
<dbReference type="EMBL" id="CP041186">
    <property type="protein sequence ID" value="QDG54358.1"/>
    <property type="molecule type" value="Genomic_DNA"/>
</dbReference>
<evidence type="ECO:0000256" key="4">
    <source>
        <dbReference type="SAM" id="Phobius"/>
    </source>
</evidence>
<feature type="transmembrane region" description="Helical" evidence="4">
    <location>
        <begin position="397"/>
        <end position="415"/>
    </location>
</feature>
<protein>
    <recommendedName>
        <fullName evidence="5">Sigma-54 factor interaction domain-containing protein</fullName>
    </recommendedName>
</protein>
<keyword evidence="2" id="KW-0067">ATP-binding</keyword>
<feature type="compositionally biased region" description="Low complexity" evidence="3">
    <location>
        <begin position="638"/>
        <end position="648"/>
    </location>
</feature>
<feature type="compositionally biased region" description="Basic and acidic residues" evidence="3">
    <location>
        <begin position="586"/>
        <end position="595"/>
    </location>
</feature>
<accession>A0A4Y6Q1A9</accession>
<dbReference type="SUPFAM" id="SSF52540">
    <property type="entry name" value="P-loop containing nucleoside triphosphate hydrolases"/>
    <property type="match status" value="1"/>
</dbReference>
<feature type="domain" description="Sigma-54 factor interaction" evidence="5">
    <location>
        <begin position="675"/>
        <end position="871"/>
    </location>
</feature>
<reference evidence="6 7" key="1">
    <citation type="submission" date="2019-06" db="EMBL/GenBank/DDBJ databases">
        <title>Persicimonas caeni gen. nov., sp. nov., a predatory bacterium isolated from solar saltern.</title>
        <authorList>
            <person name="Wang S."/>
        </authorList>
    </citation>
    <scope>NUCLEOTIDE SEQUENCE [LARGE SCALE GENOMIC DNA]</scope>
    <source>
        <strain evidence="6 7">YN101</strain>
    </source>
</reference>
<evidence type="ECO:0000313" key="7">
    <source>
        <dbReference type="Proteomes" id="UP000315995"/>
    </source>
</evidence>
<dbReference type="Gene3D" id="1.10.8.60">
    <property type="match status" value="1"/>
</dbReference>
<feature type="region of interest" description="Disordered" evidence="3">
    <location>
        <begin position="624"/>
        <end position="648"/>
    </location>
</feature>
<keyword evidence="4" id="KW-0812">Transmembrane</keyword>
<feature type="transmembrane region" description="Helical" evidence="4">
    <location>
        <begin position="214"/>
        <end position="233"/>
    </location>
</feature>
<evidence type="ECO:0000256" key="3">
    <source>
        <dbReference type="SAM" id="MobiDB-lite"/>
    </source>
</evidence>
<dbReference type="PROSITE" id="PS50045">
    <property type="entry name" value="SIGMA54_INTERACT_4"/>
    <property type="match status" value="1"/>
</dbReference>
<keyword evidence="4" id="KW-0472">Membrane</keyword>
<feature type="transmembrane region" description="Helical" evidence="4">
    <location>
        <begin position="302"/>
        <end position="325"/>
    </location>
</feature>
<dbReference type="InterPro" id="IPR002078">
    <property type="entry name" value="Sigma_54_int"/>
</dbReference>